<dbReference type="Gene3D" id="3.40.50.300">
    <property type="entry name" value="P-loop containing nucleotide triphosphate hydrolases"/>
    <property type="match status" value="1"/>
</dbReference>
<name>A0A3N2Q388_SODAK</name>
<feature type="compositionally biased region" description="Basic and acidic residues" evidence="9">
    <location>
        <begin position="1421"/>
        <end position="1431"/>
    </location>
</feature>
<dbReference type="InterPro" id="IPR000330">
    <property type="entry name" value="SNF2_N"/>
</dbReference>
<dbReference type="InterPro" id="IPR027417">
    <property type="entry name" value="P-loop_NTPase"/>
</dbReference>
<feature type="compositionally biased region" description="Basic and acidic residues" evidence="9">
    <location>
        <begin position="1456"/>
        <end position="1465"/>
    </location>
</feature>
<feature type="compositionally biased region" description="Low complexity" evidence="9">
    <location>
        <begin position="1446"/>
        <end position="1455"/>
    </location>
</feature>
<dbReference type="PANTHER" id="PTHR45626:SF26">
    <property type="entry name" value="FAMILY HELICASE, PUTATIVE (AFU_ORTHOLOGUE AFUA_2G09120)-RELATED"/>
    <property type="match status" value="1"/>
</dbReference>
<feature type="compositionally biased region" description="Acidic residues" evidence="9">
    <location>
        <begin position="1897"/>
        <end position="1914"/>
    </location>
</feature>
<dbReference type="GO" id="GO:0008270">
    <property type="term" value="F:zinc ion binding"/>
    <property type="evidence" value="ECO:0007669"/>
    <property type="project" value="UniProtKB-KW"/>
</dbReference>
<dbReference type="PANTHER" id="PTHR45626">
    <property type="entry name" value="TRANSCRIPTION TERMINATION FACTOR 2-RELATED"/>
    <property type="match status" value="1"/>
</dbReference>
<dbReference type="SUPFAM" id="SSF53335">
    <property type="entry name" value="S-adenosyl-L-methionine-dependent methyltransferases"/>
    <property type="match status" value="1"/>
</dbReference>
<dbReference type="PROSITE" id="PS00518">
    <property type="entry name" value="ZF_RING_1"/>
    <property type="match status" value="1"/>
</dbReference>
<dbReference type="InterPro" id="IPR017907">
    <property type="entry name" value="Znf_RING_CS"/>
</dbReference>
<dbReference type="EMBL" id="ML119052">
    <property type="protein sequence ID" value="ROT41212.1"/>
    <property type="molecule type" value="Genomic_DNA"/>
</dbReference>
<keyword evidence="7" id="KW-0862">Zinc</keyword>
<evidence type="ECO:0000256" key="1">
    <source>
        <dbReference type="ARBA" id="ARBA00022603"/>
    </source>
</evidence>
<evidence type="ECO:0000313" key="12">
    <source>
        <dbReference type="Proteomes" id="UP000272025"/>
    </source>
</evidence>
<dbReference type="GO" id="GO:0005524">
    <property type="term" value="F:ATP binding"/>
    <property type="evidence" value="ECO:0007669"/>
    <property type="project" value="UniProtKB-KW"/>
</dbReference>
<keyword evidence="4" id="KW-0547">Nucleotide-binding</keyword>
<accession>A0A3N2Q388</accession>
<feature type="domain" description="Helicase C-terminal" evidence="10">
    <location>
        <begin position="2134"/>
        <end position="2293"/>
    </location>
</feature>
<dbReference type="InterPro" id="IPR001650">
    <property type="entry name" value="Helicase_C-like"/>
</dbReference>
<evidence type="ECO:0000256" key="3">
    <source>
        <dbReference type="ARBA" id="ARBA00022723"/>
    </source>
</evidence>
<dbReference type="GeneID" id="39581892"/>
<evidence type="ECO:0000259" key="10">
    <source>
        <dbReference type="PROSITE" id="PS51194"/>
    </source>
</evidence>
<dbReference type="InterPro" id="IPR049730">
    <property type="entry name" value="SNF2/RAD54-like_C"/>
</dbReference>
<evidence type="ECO:0000256" key="5">
    <source>
        <dbReference type="ARBA" id="ARBA00022771"/>
    </source>
</evidence>
<proteinExistence type="predicted"/>
<dbReference type="GO" id="GO:0016787">
    <property type="term" value="F:hydrolase activity"/>
    <property type="evidence" value="ECO:0007669"/>
    <property type="project" value="UniProtKB-KW"/>
</dbReference>
<organism evidence="11 12">
    <name type="scientific">Sodiomyces alkalinus (strain CBS 110278 / VKM F-3762 / F11)</name>
    <name type="common">Alkaliphilic filamentous fungus</name>
    <dbReference type="NCBI Taxonomy" id="1314773"/>
    <lineage>
        <taxon>Eukaryota</taxon>
        <taxon>Fungi</taxon>
        <taxon>Dikarya</taxon>
        <taxon>Ascomycota</taxon>
        <taxon>Pezizomycotina</taxon>
        <taxon>Sordariomycetes</taxon>
        <taxon>Hypocreomycetidae</taxon>
        <taxon>Glomerellales</taxon>
        <taxon>Plectosphaerellaceae</taxon>
        <taxon>Sodiomyces</taxon>
    </lineage>
</organism>
<dbReference type="Pfam" id="PF00145">
    <property type="entry name" value="DNA_methylase"/>
    <property type="match status" value="1"/>
</dbReference>
<feature type="region of interest" description="Disordered" evidence="9">
    <location>
        <begin position="2305"/>
        <end position="2360"/>
    </location>
</feature>
<dbReference type="CDD" id="cd18793">
    <property type="entry name" value="SF2_C_SNF"/>
    <property type="match status" value="1"/>
</dbReference>
<dbReference type="InterPro" id="IPR001525">
    <property type="entry name" value="C5_MeTfrase"/>
</dbReference>
<dbReference type="GO" id="GO:0008168">
    <property type="term" value="F:methyltransferase activity"/>
    <property type="evidence" value="ECO:0007669"/>
    <property type="project" value="UniProtKB-KW"/>
</dbReference>
<keyword evidence="2" id="KW-0808">Transferase</keyword>
<dbReference type="Pfam" id="PF00176">
    <property type="entry name" value="SNF2-rel_dom"/>
    <property type="match status" value="1"/>
</dbReference>
<dbReference type="SUPFAM" id="SSF52540">
    <property type="entry name" value="P-loop containing nucleoside triphosphate hydrolases"/>
    <property type="match status" value="2"/>
</dbReference>
<evidence type="ECO:0000256" key="7">
    <source>
        <dbReference type="ARBA" id="ARBA00022833"/>
    </source>
</evidence>
<dbReference type="STRING" id="1314773.A0A3N2Q388"/>
<keyword evidence="1" id="KW-0489">Methyltransferase</keyword>
<dbReference type="GO" id="GO:0008094">
    <property type="term" value="F:ATP-dependent activity, acting on DNA"/>
    <property type="evidence" value="ECO:0007669"/>
    <property type="project" value="TreeGrafter"/>
</dbReference>
<evidence type="ECO:0000313" key="11">
    <source>
        <dbReference type="EMBL" id="ROT41212.1"/>
    </source>
</evidence>
<evidence type="ECO:0000256" key="9">
    <source>
        <dbReference type="SAM" id="MobiDB-lite"/>
    </source>
</evidence>
<keyword evidence="6" id="KW-0378">Hydrolase</keyword>
<sequence length="2392" mass="269746">MVIPLINHIHRAQYQRECPFEPLPSEAMQGLLAKALALGLDSTSRVKFTIGTMFSGSDAPVLALRELRDAAIAQGHPVLLDFDHEFSVEIEKYKAAFIGRNSKPRGHIYRNAIDLADPDKRTAMTAEGSMAPIPEAPDLLVAGSSCVDFSKQNNRRNPLWAGSILNQTWQEFKASEKVEPRPPSARHEVVEFFEKQRAALALGGQGESTRTFVALIQYIYHKRPKVVLLENVAGAPWKQFSNFWMPFVGYVAEFVKVDSKDFLVPQTRNRGYLVAVDQWHYGEQSQAIAETWARLMRGSNWFENGHPPIHKFLLAPDDPKILEARFVDERRVAENLTRDPEARMCSYDHAKVRRERGLGPTHPYTRLDARGNVTPKDSAWRAFLQSQGNRVLDLLDIVFLQAEKEGTDLEHKTKTLDLGQGVERMNGKLGIAGCILPDANLFLTDQGRPVLGAEALMLQAIPLDRVRISVETQRELHDLAGNAMTATVVGAAMLAVFIAERQVMGEESALKGSDEEDEADIIRRLPVLGHRERSGGRLLYPARLETSLHFSTTRREFTKVGELLDIYARGRRYCPCGGFRKHHPARGLKKCAICEEIRCNECAGNPDHDFVEYRLENDVCSTDETTAALYRLLPGRFRLARDGLHASDHRFDTQRILRHLVGDADSSLNADMLHVLLKNLCAVLDSVFYLTKIHVRQVITATYMSRDCRMDLVMEEDCIKWQLFLHAGSSAAEEIRGTMAWEPRVPIARAIIDDPELSFLPEAEDWNIFWSRGEDAITLTFSPTDQGLACEVEAYDRRLITECRQEPGVSDLVEMLRGEFKRSTCCGTPMGVLYTRLGDAGRRRPLYAFKDVGRATSPGQDHWVLARSVRKVDPDEYRDIWFRAFASPPNSNSNWPSLRGFRVAQFPPGVLQPVGFAFEEMHVGHGLKRFFPDPGQGLFPLMQLRLPIPDMHFPVPLLPKLWNTNGQVFQHLALQADDGSGMWLRVQEDHHRDALRVVEFATRMIGPHFFPREIRQGLLVECGQATLEQLDADFRKPKLFRVWESAKFVEVFEDPAELPRYLEALDKRPLPLELDVQLVEAGGKRLAGQHLYSVRPDFESPVYPELLMRFLVNPTALAHEAWQNLSSQHGVAEKVRTFRRDTTQRMGFRVEVGFVDPSLKNLAPFRHHLLAGLYNSPPDFADAEQQIIPPSFAKNNMELRPDQRKAVLWMVQQESPATCFVERETAECLVSDTMRMRAHAEATNHARGGVLAHDVGYGKTVVTLGLIDYQKLKNPHGSVEERLNWTQHGHQHLKASLIICPPQIVRQWESEAKKFLGKGWKIVTIQSATKILRASLERADIVIVSSSVIEDLKSLRKLAFLVGEREANVRDLPERVFGEWYRDSLDRLRLHRQTWEEDGHVEAADEIRELQQVRDKELRQALGKRVPDSSRKAQKTTTGSSPLQHTTGKGQQQQKQENHDGEGPRKLASTVSTEEVRCVFETGTLLQLYTFERVVMDEFSYENKFLSAFVKNAVAGSKWILSGTPPVANLAQVCAMGDLINIHIARYEPSVPSWFPAITKGPRPDYLTKSESLRSYGVPKTAQFALERHQHACRFLEEKVRQQETDTSHIQTTEQAVVCYLDPISAVVYYQFHRRLRDANWDTEEVPDELKPIMLSLLAGADVASSSSSSSSSSSQRHNRARENLRTTWRNTIQALLAQASLNLAPFAKSLQSMDLDVSDSGNAIDLITQSVWSVYEREITRYKRMLKSQFDMTMYLLAMALRDAADPGIRLTQTQNAKRETYIAHWNDLLEEIRTPTIPAEKLGDNQIRAVLFDVVAPKMGPRAEAGDDERDFWDPEQWSPWYGGRGIHTPLDWWNLTEEDLATMSRAELCYLKAVLTQFDNCCDNDKSKDGETGHEEEEAEEKNGPEEEGEDDLRAAVKNLLETDVLTKRRAANENEVADHVGLKTKECLPAYWADQTKAKDFMFGSRLYASRPKSGEEISERGVQQDQVINHFQMSVQNVGEGIRKFVQSYRNLRVVMRIIELLSRGAPDDARRIDCDQCKREITADTPLDRVYLFMACGHVVCCACARAFQSPCEATATAATFGAKKCAAPSCGSMDGDSLVRTDEIITGKIDVDTDDNETITLRGPSAKVRKIVETIQKCVVEKGEKALVFVGFQSLKTQLFEALKDAGLDVYMTTGSPQDGGVIEKFKMQKEGEGKMTTKVLIQSLLTSESAGTNLPEVNHVMFASPLHTDTESYYAYHRQAIGRAKRAGQTRTVHIYHFVTAHTMEVEVLEHRLGYPLYVSSDSDRVPIDVQRREAHEKRLLYGNRSGRANGSGSGNAGVKNGGQTRQAHPSTTTPSISTSPLLPGGNAHGHSSMKRIVSHIGRQEVRRLLRSQEYHEFLDELDG</sequence>
<dbReference type="PROSITE" id="PS51194">
    <property type="entry name" value="HELICASE_CTER"/>
    <property type="match status" value="1"/>
</dbReference>
<evidence type="ECO:0000256" key="4">
    <source>
        <dbReference type="ARBA" id="ARBA00022741"/>
    </source>
</evidence>
<evidence type="ECO:0000256" key="6">
    <source>
        <dbReference type="ARBA" id="ARBA00022801"/>
    </source>
</evidence>
<evidence type="ECO:0000256" key="8">
    <source>
        <dbReference type="ARBA" id="ARBA00022840"/>
    </source>
</evidence>
<reference evidence="11 12" key="1">
    <citation type="journal article" date="2018" name="Mol. Ecol.">
        <title>The obligate alkalophilic soda-lake fungus Sodiomyces alkalinus has shifted to a protein diet.</title>
        <authorList>
            <person name="Grum-Grzhimaylo A.A."/>
            <person name="Falkoski D.L."/>
            <person name="van den Heuvel J."/>
            <person name="Valero-Jimenez C.A."/>
            <person name="Min B."/>
            <person name="Choi I.G."/>
            <person name="Lipzen A."/>
            <person name="Daum C.G."/>
            <person name="Aanen D.K."/>
            <person name="Tsang A."/>
            <person name="Henrissat B."/>
            <person name="Bilanenko E.N."/>
            <person name="de Vries R.P."/>
            <person name="van Kan J.A.L."/>
            <person name="Grigoriev I.V."/>
            <person name="Debets A.J.M."/>
        </authorList>
    </citation>
    <scope>NUCLEOTIDE SEQUENCE [LARGE SCALE GENOMIC DNA]</scope>
    <source>
        <strain evidence="11 12">F11</strain>
    </source>
</reference>
<feature type="compositionally biased region" description="Polar residues" evidence="9">
    <location>
        <begin position="1435"/>
        <end position="1445"/>
    </location>
</feature>
<dbReference type="GO" id="GO:0032259">
    <property type="term" value="P:methylation"/>
    <property type="evidence" value="ECO:0007669"/>
    <property type="project" value="UniProtKB-KW"/>
</dbReference>
<dbReference type="SMART" id="SM00487">
    <property type="entry name" value="DEXDc"/>
    <property type="match status" value="1"/>
</dbReference>
<feature type="compositionally biased region" description="Low complexity" evidence="9">
    <location>
        <begin position="2338"/>
        <end position="2352"/>
    </location>
</feature>
<dbReference type="InterPro" id="IPR038718">
    <property type="entry name" value="SNF2-like_sf"/>
</dbReference>
<protein>
    <recommendedName>
        <fullName evidence="10">Helicase C-terminal domain-containing protein</fullName>
    </recommendedName>
</protein>
<dbReference type="GO" id="GO:0005634">
    <property type="term" value="C:nucleus"/>
    <property type="evidence" value="ECO:0007669"/>
    <property type="project" value="TreeGrafter"/>
</dbReference>
<keyword evidence="12" id="KW-1185">Reference proteome</keyword>
<gene>
    <name evidence="11" type="ORF">SODALDRAFT_349258</name>
</gene>
<evidence type="ECO:0000256" key="2">
    <source>
        <dbReference type="ARBA" id="ARBA00022679"/>
    </source>
</evidence>
<dbReference type="InterPro" id="IPR029063">
    <property type="entry name" value="SAM-dependent_MTases_sf"/>
</dbReference>
<dbReference type="Proteomes" id="UP000272025">
    <property type="component" value="Unassembled WGS sequence"/>
</dbReference>
<dbReference type="InterPro" id="IPR014001">
    <property type="entry name" value="Helicase_ATP-bd"/>
</dbReference>
<dbReference type="Gene3D" id="3.40.50.10810">
    <property type="entry name" value="Tandem AAA-ATPase domain"/>
    <property type="match status" value="1"/>
</dbReference>
<dbReference type="GO" id="GO:0006281">
    <property type="term" value="P:DNA repair"/>
    <property type="evidence" value="ECO:0007669"/>
    <property type="project" value="TreeGrafter"/>
</dbReference>
<dbReference type="RefSeq" id="XP_028469018.1">
    <property type="nucleotide sequence ID" value="XM_028613414.1"/>
</dbReference>
<keyword evidence="5" id="KW-0863">Zinc-finger</keyword>
<feature type="region of interest" description="Disordered" evidence="9">
    <location>
        <begin position="1421"/>
        <end position="1469"/>
    </location>
</feature>
<dbReference type="OrthoDB" id="423221at2759"/>
<feature type="region of interest" description="Disordered" evidence="9">
    <location>
        <begin position="1890"/>
        <end position="1914"/>
    </location>
</feature>
<dbReference type="InterPro" id="IPR050628">
    <property type="entry name" value="SNF2_RAD54_helicase_TF"/>
</dbReference>
<dbReference type="Gene3D" id="3.40.50.150">
    <property type="entry name" value="Vaccinia Virus protein VP39"/>
    <property type="match status" value="1"/>
</dbReference>
<keyword evidence="3" id="KW-0479">Metal-binding</keyword>
<keyword evidence="8" id="KW-0067">ATP-binding</keyword>